<gene>
    <name evidence="1" type="ORF">ACFQ08_19670</name>
</gene>
<name>A0ABW3DUK9_9ACTN</name>
<sequence>RTAGLRRPPGRRAHRPRTPDLELLMGAIPDWLLRHTVLVEPHEGEGPFGPEYGEQVAIRCFVDAKRRLVRDAEGAEVVSETTVFMPLDTTCPAGSRVVIGDRASTVITSARRDGGGLPTPDHLEVVLQ</sequence>
<accession>A0ABW3DUK9</accession>
<feature type="non-terminal residue" evidence="1">
    <location>
        <position position="1"/>
    </location>
</feature>
<comment type="caution">
    <text evidence="1">The sequence shown here is derived from an EMBL/GenBank/DDBJ whole genome shotgun (WGS) entry which is preliminary data.</text>
</comment>
<dbReference type="EMBL" id="JBHTHX010000709">
    <property type="protein sequence ID" value="MFD0886772.1"/>
    <property type="molecule type" value="Genomic_DNA"/>
</dbReference>
<keyword evidence="2" id="KW-1185">Reference proteome</keyword>
<organism evidence="1 2">
    <name type="scientific">Streptosporangium algeriense</name>
    <dbReference type="NCBI Taxonomy" id="1682748"/>
    <lineage>
        <taxon>Bacteria</taxon>
        <taxon>Bacillati</taxon>
        <taxon>Actinomycetota</taxon>
        <taxon>Actinomycetes</taxon>
        <taxon>Streptosporangiales</taxon>
        <taxon>Streptosporangiaceae</taxon>
        <taxon>Streptosporangium</taxon>
    </lineage>
</organism>
<proteinExistence type="predicted"/>
<protein>
    <submittedName>
        <fullName evidence="1">Uncharacterized protein</fullName>
    </submittedName>
</protein>
<evidence type="ECO:0000313" key="1">
    <source>
        <dbReference type="EMBL" id="MFD0886772.1"/>
    </source>
</evidence>
<dbReference type="Proteomes" id="UP001597024">
    <property type="component" value="Unassembled WGS sequence"/>
</dbReference>
<evidence type="ECO:0000313" key="2">
    <source>
        <dbReference type="Proteomes" id="UP001597024"/>
    </source>
</evidence>
<reference evidence="2" key="1">
    <citation type="journal article" date="2019" name="Int. J. Syst. Evol. Microbiol.">
        <title>The Global Catalogue of Microorganisms (GCM) 10K type strain sequencing project: providing services to taxonomists for standard genome sequencing and annotation.</title>
        <authorList>
            <consortium name="The Broad Institute Genomics Platform"/>
            <consortium name="The Broad Institute Genome Sequencing Center for Infectious Disease"/>
            <person name="Wu L."/>
            <person name="Ma J."/>
        </authorList>
    </citation>
    <scope>NUCLEOTIDE SEQUENCE [LARGE SCALE GENOMIC DNA]</scope>
    <source>
        <strain evidence="2">CCUG 62974</strain>
    </source>
</reference>